<name>A0AAP9ZI03_9GAMM</name>
<dbReference type="EMBL" id="CP066539">
    <property type="protein sequence ID" value="QRL05433.1"/>
    <property type="molecule type" value="Genomic_DNA"/>
</dbReference>
<dbReference type="InterPro" id="IPR002347">
    <property type="entry name" value="SDR_fam"/>
</dbReference>
<dbReference type="PANTHER" id="PTHR45024">
    <property type="entry name" value="DEHYDROGENASES, SHORT CHAIN"/>
    <property type="match status" value="1"/>
</dbReference>
<organism evidence="3 4">
    <name type="scientific">Vreelandella venusta</name>
    <dbReference type="NCBI Taxonomy" id="44935"/>
    <lineage>
        <taxon>Bacteria</taxon>
        <taxon>Pseudomonadati</taxon>
        <taxon>Pseudomonadota</taxon>
        <taxon>Gammaproteobacteria</taxon>
        <taxon>Oceanospirillales</taxon>
        <taxon>Halomonadaceae</taxon>
        <taxon>Vreelandella</taxon>
    </lineage>
</organism>
<dbReference type="PRINTS" id="PR00081">
    <property type="entry name" value="GDHRDH"/>
</dbReference>
<dbReference type="InterPro" id="IPR036291">
    <property type="entry name" value="NAD(P)-bd_dom_sf"/>
</dbReference>
<evidence type="ECO:0000313" key="4">
    <source>
        <dbReference type="Proteomes" id="UP000663479"/>
    </source>
</evidence>
<protein>
    <submittedName>
        <fullName evidence="3">SDR family NAD(P)-dependent oxidoreductase</fullName>
    </submittedName>
</protein>
<dbReference type="Proteomes" id="UP000663479">
    <property type="component" value="Chromosome"/>
</dbReference>
<comment type="similarity">
    <text evidence="1">Belongs to the short-chain dehydrogenases/reductases (SDR) family.</text>
</comment>
<dbReference type="InterPro" id="IPR051687">
    <property type="entry name" value="Peroxisomal_Beta-Oxidation"/>
</dbReference>
<keyword evidence="2" id="KW-0560">Oxidoreductase</keyword>
<dbReference type="SUPFAM" id="SSF51735">
    <property type="entry name" value="NAD(P)-binding Rossmann-fold domains"/>
    <property type="match status" value="1"/>
</dbReference>
<dbReference type="AlphaFoldDB" id="A0AAP9ZI03"/>
<dbReference type="Gene3D" id="3.40.50.720">
    <property type="entry name" value="NAD(P)-binding Rossmann-like Domain"/>
    <property type="match status" value="1"/>
</dbReference>
<sequence>MEHFGRLDVLVNNSGITRDAAFLKMTDGQWQQALDVNLISMFICTQEAARYMVEQQSGCVVCISSCSGNEGNFGQAN</sequence>
<gene>
    <name evidence="3" type="ORF">JDS37_17775</name>
</gene>
<proteinExistence type="inferred from homology"/>
<dbReference type="PANTHER" id="PTHR45024:SF2">
    <property type="entry name" value="SCP2 DOMAIN-CONTAINING PROTEIN"/>
    <property type="match status" value="1"/>
</dbReference>
<evidence type="ECO:0000256" key="1">
    <source>
        <dbReference type="ARBA" id="ARBA00006484"/>
    </source>
</evidence>
<dbReference type="GO" id="GO:0016491">
    <property type="term" value="F:oxidoreductase activity"/>
    <property type="evidence" value="ECO:0007669"/>
    <property type="project" value="UniProtKB-KW"/>
</dbReference>
<accession>A0AAP9ZI03</accession>
<evidence type="ECO:0000256" key="2">
    <source>
        <dbReference type="ARBA" id="ARBA00023002"/>
    </source>
</evidence>
<evidence type="ECO:0000313" key="3">
    <source>
        <dbReference type="EMBL" id="QRL05433.1"/>
    </source>
</evidence>
<dbReference type="Pfam" id="PF00106">
    <property type="entry name" value="adh_short"/>
    <property type="match status" value="1"/>
</dbReference>
<reference evidence="3" key="1">
    <citation type="submission" date="2020-12" db="EMBL/GenBank/DDBJ databases">
        <title>Genome reconstruction of Halomonas venusta strain DSM 4743.</title>
        <authorList>
            <person name="Aguirre-Garrido J.F."/>
            <person name="Hernandez-Soto L.M."/>
            <person name="Martinez-Abarca F."/>
        </authorList>
    </citation>
    <scope>NUCLEOTIDE SEQUENCE</scope>
    <source>
        <strain evidence="3">4743</strain>
    </source>
</reference>